<dbReference type="PANTHER" id="PTHR23028:SF53">
    <property type="entry name" value="ACYL_TRANSF_3 DOMAIN-CONTAINING PROTEIN"/>
    <property type="match status" value="1"/>
</dbReference>
<dbReference type="EMBL" id="JAFKCZ010000001">
    <property type="protein sequence ID" value="MBN7795193.1"/>
    <property type="molecule type" value="Genomic_DNA"/>
</dbReference>
<feature type="transmembrane region" description="Helical" evidence="1">
    <location>
        <begin position="154"/>
        <end position="174"/>
    </location>
</feature>
<keyword evidence="3" id="KW-0808">Transferase</keyword>
<dbReference type="InterPro" id="IPR050879">
    <property type="entry name" value="Acyltransferase_3"/>
</dbReference>
<comment type="caution">
    <text evidence="3">The sequence shown here is derived from an EMBL/GenBank/DDBJ whole genome shotgun (WGS) entry which is preliminary data.</text>
</comment>
<keyword evidence="1" id="KW-1133">Transmembrane helix</keyword>
<dbReference type="Pfam" id="PF01757">
    <property type="entry name" value="Acyl_transf_3"/>
    <property type="match status" value="1"/>
</dbReference>
<gene>
    <name evidence="3" type="ORF">JYP50_01235</name>
</gene>
<dbReference type="AlphaFoldDB" id="A0A939DBH1"/>
<dbReference type="Proteomes" id="UP000664303">
    <property type="component" value="Unassembled WGS sequence"/>
</dbReference>
<sequence length="381" mass="42433">MNASRGQIQDIQILRAVAVLAVIFQHLRGNLLPKNAFEGAWWHLFGGGWVGVDLFFAISGFVIARSLLPRFDAVHGAGDFRRVALGFWTARLFRLAPSAWLWLFIILLLCVFWNRSGVFGTLETNLWWTLSGVLNFSNYLFVQYFGVAKPGASFVYWSLSLEEQFYLVFPFLVWLFRRRLVWPLLLLVAVQLFSARGLYGMMFRTDAVALGVIIALAQDMSGGTLGVDRVPLALRRLLVVVSLAGLVAVGNIPQDQLPTRVGLVALLSGLCVWLCSGRDECLVSRRWLADAWLWIGARSYALYLVHVPSLFFTRELFYRLDVPLGEYKVVAIGIALALMFVAAALNYGLVEQPLRSRGTALARGIESGGRKSSETPLAEGN</sequence>
<keyword evidence="4" id="KW-1185">Reference proteome</keyword>
<evidence type="ECO:0000256" key="1">
    <source>
        <dbReference type="SAM" id="Phobius"/>
    </source>
</evidence>
<evidence type="ECO:0000313" key="3">
    <source>
        <dbReference type="EMBL" id="MBN7795193.1"/>
    </source>
</evidence>
<feature type="transmembrane region" description="Helical" evidence="1">
    <location>
        <begin position="287"/>
        <end position="307"/>
    </location>
</feature>
<keyword evidence="1" id="KW-0472">Membrane</keyword>
<dbReference type="InterPro" id="IPR002656">
    <property type="entry name" value="Acyl_transf_3_dom"/>
</dbReference>
<dbReference type="GO" id="GO:0016747">
    <property type="term" value="F:acyltransferase activity, transferring groups other than amino-acyl groups"/>
    <property type="evidence" value="ECO:0007669"/>
    <property type="project" value="InterPro"/>
</dbReference>
<feature type="transmembrane region" description="Helical" evidence="1">
    <location>
        <begin position="126"/>
        <end position="147"/>
    </location>
</feature>
<protein>
    <submittedName>
        <fullName evidence="3">Acyltransferase</fullName>
    </submittedName>
</protein>
<evidence type="ECO:0000259" key="2">
    <source>
        <dbReference type="Pfam" id="PF01757"/>
    </source>
</evidence>
<dbReference type="RefSeq" id="WP_206558631.1">
    <property type="nucleotide sequence ID" value="NZ_JAFKCZ010000001.1"/>
</dbReference>
<name>A0A939DBH1_9GAMM</name>
<keyword evidence="3" id="KW-0012">Acyltransferase</keyword>
<feature type="transmembrane region" description="Helical" evidence="1">
    <location>
        <begin position="12"/>
        <end position="28"/>
    </location>
</feature>
<proteinExistence type="predicted"/>
<feature type="transmembrane region" description="Helical" evidence="1">
    <location>
        <begin position="40"/>
        <end position="64"/>
    </location>
</feature>
<dbReference type="PANTHER" id="PTHR23028">
    <property type="entry name" value="ACETYLTRANSFERASE"/>
    <property type="match status" value="1"/>
</dbReference>
<feature type="domain" description="Acyltransferase 3" evidence="2">
    <location>
        <begin position="10"/>
        <end position="343"/>
    </location>
</feature>
<evidence type="ECO:0000313" key="4">
    <source>
        <dbReference type="Proteomes" id="UP000664303"/>
    </source>
</evidence>
<feature type="transmembrane region" description="Helical" evidence="1">
    <location>
        <begin position="327"/>
        <end position="349"/>
    </location>
</feature>
<organism evidence="3 4">
    <name type="scientific">Parahaliea mediterranea</name>
    <dbReference type="NCBI Taxonomy" id="651086"/>
    <lineage>
        <taxon>Bacteria</taxon>
        <taxon>Pseudomonadati</taxon>
        <taxon>Pseudomonadota</taxon>
        <taxon>Gammaproteobacteria</taxon>
        <taxon>Cellvibrionales</taxon>
        <taxon>Halieaceae</taxon>
        <taxon>Parahaliea</taxon>
    </lineage>
</organism>
<dbReference type="GO" id="GO:0009103">
    <property type="term" value="P:lipopolysaccharide biosynthetic process"/>
    <property type="evidence" value="ECO:0007669"/>
    <property type="project" value="TreeGrafter"/>
</dbReference>
<accession>A0A939DBH1</accession>
<feature type="transmembrane region" description="Helical" evidence="1">
    <location>
        <begin position="92"/>
        <end position="114"/>
    </location>
</feature>
<dbReference type="GO" id="GO:0016020">
    <property type="term" value="C:membrane"/>
    <property type="evidence" value="ECO:0007669"/>
    <property type="project" value="TreeGrafter"/>
</dbReference>
<keyword evidence="1" id="KW-0812">Transmembrane</keyword>
<reference evidence="3" key="1">
    <citation type="submission" date="2021-02" db="EMBL/GenBank/DDBJ databases">
        <title>PHA producing bacteria isolated from coastal sediment in Guangdong, Shenzhen.</title>
        <authorList>
            <person name="Zheng W."/>
            <person name="Yu S."/>
            <person name="Huang Y."/>
        </authorList>
    </citation>
    <scope>NUCLEOTIDE SEQUENCE</scope>
    <source>
        <strain evidence="3">TN14-10</strain>
    </source>
</reference>
<feature type="transmembrane region" description="Helical" evidence="1">
    <location>
        <begin position="180"/>
        <end position="199"/>
    </location>
</feature>